<evidence type="ECO:0000256" key="9">
    <source>
        <dbReference type="SAM" id="Phobius"/>
    </source>
</evidence>
<keyword evidence="4 9" id="KW-0812">Transmembrane</keyword>
<dbReference type="Pfam" id="PF06645">
    <property type="entry name" value="SPC12"/>
    <property type="match status" value="1"/>
</dbReference>
<dbReference type="GO" id="GO:0005787">
    <property type="term" value="C:signal peptidase complex"/>
    <property type="evidence" value="ECO:0007669"/>
    <property type="project" value="InterPro"/>
</dbReference>
<comment type="similarity">
    <text evidence="2">Belongs to the SPCS1 family.</text>
</comment>
<keyword evidence="5" id="KW-0256">Endoplasmic reticulum</keyword>
<evidence type="ECO:0000256" key="7">
    <source>
        <dbReference type="ARBA" id="ARBA00023136"/>
    </source>
</evidence>
<dbReference type="EMBL" id="JH604641">
    <property type="protein sequence ID" value="EHY64487.1"/>
    <property type="molecule type" value="Genomic_DNA"/>
</dbReference>
<evidence type="ECO:0000256" key="4">
    <source>
        <dbReference type="ARBA" id="ARBA00022692"/>
    </source>
</evidence>
<reference evidence="10" key="1">
    <citation type="submission" date="2011-03" db="EMBL/GenBank/DDBJ databases">
        <title>The Genome Sequence of Nematocida sp1 strain ERTm2.</title>
        <authorList>
            <consortium name="The Broad Institute Genome Sequencing Platform"/>
            <consortium name="The Broad Institute Genome Sequencing Center for Infectious Disease"/>
            <person name="Cuomo C."/>
            <person name="Troemel E."/>
            <person name="Young S.K."/>
            <person name="Zeng Q."/>
            <person name="Gargeya S."/>
            <person name="Fitzgerald M."/>
            <person name="Haas B."/>
            <person name="Abouelleil A."/>
            <person name="Alvarado L."/>
            <person name="Arachchi H.M."/>
            <person name="Berlin A."/>
            <person name="Brown A."/>
            <person name="Chapman S.B."/>
            <person name="Chen Z."/>
            <person name="Dunbar C."/>
            <person name="Freedman E."/>
            <person name="Gearin G."/>
            <person name="Gellesch M."/>
            <person name="Goldberg J."/>
            <person name="Griggs A."/>
            <person name="Gujja S."/>
            <person name="Heilman E.R."/>
            <person name="Heiman D."/>
            <person name="Howarth C."/>
            <person name="Larson L."/>
            <person name="Lui A."/>
            <person name="MacDonald P.J.P."/>
            <person name="Mehta T."/>
            <person name="Montmayeur A."/>
            <person name="Murphy C."/>
            <person name="Neiman D."/>
            <person name="Pearson M."/>
            <person name="Priest M."/>
            <person name="Roberts A."/>
            <person name="Saif S."/>
            <person name="Shea T."/>
            <person name="Shenoy N."/>
            <person name="Sisk P."/>
            <person name="Stolte C."/>
            <person name="Sykes S."/>
            <person name="White J."/>
            <person name="Yandava C."/>
            <person name="Wortman J."/>
            <person name="Nusbaum C."/>
            <person name="Birren B."/>
        </authorList>
    </citation>
    <scope>NUCLEOTIDE SEQUENCE</scope>
    <source>
        <strain evidence="10">ERTm2</strain>
    </source>
</reference>
<organism evidence="10">
    <name type="scientific">Nematocida ausubeli (strain ATCC PRA-371 / ERTm2)</name>
    <name type="common">Nematode killer fungus</name>
    <dbReference type="NCBI Taxonomy" id="1913371"/>
    <lineage>
        <taxon>Eukaryota</taxon>
        <taxon>Fungi</taxon>
        <taxon>Fungi incertae sedis</taxon>
        <taxon>Microsporidia</taxon>
        <taxon>Nematocida</taxon>
    </lineage>
</organism>
<evidence type="ECO:0000256" key="8">
    <source>
        <dbReference type="ARBA" id="ARBA00045204"/>
    </source>
</evidence>
<dbReference type="PANTHER" id="PTHR13202">
    <property type="entry name" value="MICROSOMAL SIGNAL PEPTIDASE 12 KDA SUBUNIT"/>
    <property type="match status" value="1"/>
</dbReference>
<dbReference type="AlphaFoldDB" id="H8ZFT5"/>
<evidence type="ECO:0000256" key="5">
    <source>
        <dbReference type="ARBA" id="ARBA00022824"/>
    </source>
</evidence>
<dbReference type="InterPro" id="IPR009542">
    <property type="entry name" value="Spc1/SPCS1"/>
</dbReference>
<dbReference type="GO" id="GO:0045047">
    <property type="term" value="P:protein targeting to ER"/>
    <property type="evidence" value="ECO:0007669"/>
    <property type="project" value="TreeGrafter"/>
</dbReference>
<feature type="transmembrane region" description="Helical" evidence="9">
    <location>
        <begin position="32"/>
        <end position="49"/>
    </location>
</feature>
<accession>H8ZFT5</accession>
<feature type="transmembrane region" description="Helical" evidence="9">
    <location>
        <begin position="55"/>
        <end position="76"/>
    </location>
</feature>
<proteinExistence type="inferred from homology"/>
<name>H8ZFT5_NEMA1</name>
<comment type="subcellular location">
    <subcellularLocation>
        <location evidence="1">Endoplasmic reticulum membrane</location>
        <topology evidence="1">Multi-pass membrane protein</topology>
    </subcellularLocation>
</comment>
<evidence type="ECO:0000256" key="1">
    <source>
        <dbReference type="ARBA" id="ARBA00004477"/>
    </source>
</evidence>
<evidence type="ECO:0000256" key="6">
    <source>
        <dbReference type="ARBA" id="ARBA00022989"/>
    </source>
</evidence>
<evidence type="ECO:0000256" key="3">
    <source>
        <dbReference type="ARBA" id="ARBA00017059"/>
    </source>
</evidence>
<gene>
    <name evidence="10" type="ORF">NERG_02456</name>
</gene>
<dbReference type="GO" id="GO:0006465">
    <property type="term" value="P:signal peptide processing"/>
    <property type="evidence" value="ECO:0007669"/>
    <property type="project" value="InterPro"/>
</dbReference>
<dbReference type="PANTHER" id="PTHR13202:SF0">
    <property type="entry name" value="SIGNAL PEPTIDASE COMPLEX SUBUNIT 1"/>
    <property type="match status" value="1"/>
</dbReference>
<evidence type="ECO:0000256" key="2">
    <source>
        <dbReference type="ARBA" id="ARBA00005245"/>
    </source>
</evidence>
<keyword evidence="7 9" id="KW-0472">Membrane</keyword>
<protein>
    <recommendedName>
        <fullName evidence="3">Signal peptidase complex subunit 1</fullName>
    </recommendedName>
</protein>
<comment type="function">
    <text evidence="8">Component of the signal peptidase complex (SPC) which catalyzes the cleavage of N-terminal signal sequences from nascent proteins as they are translocated into the lumen of the endoplasmic reticulum. Dispensable for SPC enzymatic activity.</text>
</comment>
<dbReference type="Proteomes" id="UP000005622">
    <property type="component" value="Unassembled WGS sequence"/>
</dbReference>
<evidence type="ECO:0000313" key="10">
    <source>
        <dbReference type="EMBL" id="EHY64487.1"/>
    </source>
</evidence>
<dbReference type="HOGENOM" id="CLU_134505_2_1_1"/>
<sequence length="85" mass="9778">MNTFNSISSICSKLDPPVDYLGQHLVNRLRHTILIISIIISFILGYIYNNIFIMGGVYVILCLVCVIITVPAWSMYRRNPIYKIQ</sequence>
<keyword evidence="6 9" id="KW-1133">Transmembrane helix</keyword>